<dbReference type="PROSITE" id="PS50893">
    <property type="entry name" value="ABC_TRANSPORTER_2"/>
    <property type="match status" value="1"/>
</dbReference>
<evidence type="ECO:0000256" key="1">
    <source>
        <dbReference type="ARBA" id="ARBA00022448"/>
    </source>
</evidence>
<dbReference type="SMART" id="SM00382">
    <property type="entry name" value="AAA"/>
    <property type="match status" value="1"/>
</dbReference>
<gene>
    <name evidence="7" type="ORF">E5163_05610</name>
</gene>
<dbReference type="InterPro" id="IPR027417">
    <property type="entry name" value="P-loop_NTPase"/>
</dbReference>
<dbReference type="InterPro" id="IPR003593">
    <property type="entry name" value="AAA+_ATPase"/>
</dbReference>
<comment type="function">
    <text evidence="5">Part of the ABC transporter complex HmuTUV involved in hemin import. Responsible for energy coupling to the transport system.</text>
</comment>
<evidence type="ECO:0000256" key="5">
    <source>
        <dbReference type="ARBA" id="ARBA00037066"/>
    </source>
</evidence>
<dbReference type="GO" id="GO:0016887">
    <property type="term" value="F:ATP hydrolysis activity"/>
    <property type="evidence" value="ECO:0007669"/>
    <property type="project" value="InterPro"/>
</dbReference>
<keyword evidence="2" id="KW-0547">Nucleotide-binding</keyword>
<evidence type="ECO:0000259" key="6">
    <source>
        <dbReference type="PROSITE" id="PS50893"/>
    </source>
</evidence>
<dbReference type="GO" id="GO:0005524">
    <property type="term" value="F:ATP binding"/>
    <property type="evidence" value="ECO:0007669"/>
    <property type="project" value="UniProtKB-KW"/>
</dbReference>
<protein>
    <submittedName>
        <fullName evidence="7">ABC transporter ATP-binding protein</fullName>
    </submittedName>
</protein>
<reference evidence="7 8" key="1">
    <citation type="journal article" date="2017" name="Int. J. Syst. Evol. Microbiol.">
        <title>Marinicauda algicola sp. nov., isolated from a marine red alga Rhodosorus marinus.</title>
        <authorList>
            <person name="Jeong S.E."/>
            <person name="Jeon S.H."/>
            <person name="Chun B.H."/>
            <person name="Kim D.W."/>
            <person name="Jeon C.O."/>
        </authorList>
    </citation>
    <scope>NUCLEOTIDE SEQUENCE [LARGE SCALE GENOMIC DNA]</scope>
    <source>
        <strain evidence="7 8">JCM 31718</strain>
    </source>
</reference>
<keyword evidence="3 7" id="KW-0067">ATP-binding</keyword>
<evidence type="ECO:0000256" key="4">
    <source>
        <dbReference type="ARBA" id="ARBA00022967"/>
    </source>
</evidence>
<evidence type="ECO:0000313" key="8">
    <source>
        <dbReference type="Proteomes" id="UP000308054"/>
    </source>
</evidence>
<keyword evidence="4" id="KW-1278">Translocase</keyword>
<comment type="caution">
    <text evidence="7">The sequence shown here is derived from an EMBL/GenBank/DDBJ whole genome shotgun (WGS) entry which is preliminary data.</text>
</comment>
<name>A0A4S2H4P1_9PROT</name>
<keyword evidence="8" id="KW-1185">Reference proteome</keyword>
<dbReference type="InterPro" id="IPR003439">
    <property type="entry name" value="ABC_transporter-like_ATP-bd"/>
</dbReference>
<keyword evidence="1" id="KW-0813">Transport</keyword>
<proteinExistence type="predicted"/>
<feature type="domain" description="ABC transporter" evidence="6">
    <location>
        <begin position="4"/>
        <end position="240"/>
    </location>
</feature>
<evidence type="ECO:0000256" key="3">
    <source>
        <dbReference type="ARBA" id="ARBA00022840"/>
    </source>
</evidence>
<evidence type="ECO:0000256" key="2">
    <source>
        <dbReference type="ARBA" id="ARBA00022741"/>
    </source>
</evidence>
<dbReference type="EMBL" id="SRXW01000001">
    <property type="protein sequence ID" value="TGY90596.1"/>
    <property type="molecule type" value="Genomic_DNA"/>
</dbReference>
<dbReference type="Gene3D" id="3.40.50.300">
    <property type="entry name" value="P-loop containing nucleotide triphosphate hydrolases"/>
    <property type="match status" value="1"/>
</dbReference>
<sequence length="249" mass="26053">MSAASLQDARVRLAGRLVLDQVSLCLEPGELVALLGPNGSGKSTTIKAALGLLPLEAGEARLGDVPLRALGPRERGRRASYLPQTRRAVWSIEARDLVALGRFAYGSAPYERLSPADRAAVDEALERCDAADLARRGVDTLSGGEQARVHLARALAAGAPALLADEPAAALDPRHQYEAMALLRAEADSGRGVLVALHDLHAARRWADRVVVLDAGRIAAQGAPGEALDAGVLAQVFGVREGEGGFVPD</sequence>
<dbReference type="OrthoDB" id="9806149at2"/>
<evidence type="ECO:0000313" key="7">
    <source>
        <dbReference type="EMBL" id="TGY90596.1"/>
    </source>
</evidence>
<dbReference type="PANTHER" id="PTHR42794:SF1">
    <property type="entry name" value="HEMIN IMPORT ATP-BINDING PROTEIN HMUV"/>
    <property type="match status" value="1"/>
</dbReference>
<dbReference type="RefSeq" id="WP_135995094.1">
    <property type="nucleotide sequence ID" value="NZ_CP071057.1"/>
</dbReference>
<organism evidence="7 8">
    <name type="scientific">Marinicauda algicola</name>
    <dbReference type="NCBI Taxonomy" id="2029849"/>
    <lineage>
        <taxon>Bacteria</taxon>
        <taxon>Pseudomonadati</taxon>
        <taxon>Pseudomonadota</taxon>
        <taxon>Alphaproteobacteria</taxon>
        <taxon>Maricaulales</taxon>
        <taxon>Maricaulaceae</taxon>
        <taxon>Marinicauda</taxon>
    </lineage>
</organism>
<dbReference type="PANTHER" id="PTHR42794">
    <property type="entry name" value="HEMIN IMPORT ATP-BINDING PROTEIN HMUV"/>
    <property type="match status" value="1"/>
</dbReference>
<dbReference type="Proteomes" id="UP000308054">
    <property type="component" value="Unassembled WGS sequence"/>
</dbReference>
<dbReference type="Pfam" id="PF00005">
    <property type="entry name" value="ABC_tran"/>
    <property type="match status" value="1"/>
</dbReference>
<dbReference type="SUPFAM" id="SSF52540">
    <property type="entry name" value="P-loop containing nucleoside triphosphate hydrolases"/>
    <property type="match status" value="1"/>
</dbReference>
<accession>A0A4S2H4P1</accession>
<dbReference type="AlphaFoldDB" id="A0A4S2H4P1"/>